<keyword evidence="3" id="KW-1185">Reference proteome</keyword>
<feature type="compositionally biased region" description="Basic and acidic residues" evidence="1">
    <location>
        <begin position="13"/>
        <end position="35"/>
    </location>
</feature>
<dbReference type="HOGENOM" id="CLU_2489297_0_0_1"/>
<dbReference type="EMBL" id="KL198069">
    <property type="protein sequence ID" value="KDQ10249.1"/>
    <property type="molecule type" value="Genomic_DNA"/>
</dbReference>
<evidence type="ECO:0000313" key="2">
    <source>
        <dbReference type="EMBL" id="KDQ10249.1"/>
    </source>
</evidence>
<accession>A0A067M3W4</accession>
<evidence type="ECO:0000256" key="1">
    <source>
        <dbReference type="SAM" id="MobiDB-lite"/>
    </source>
</evidence>
<feature type="region of interest" description="Disordered" evidence="1">
    <location>
        <begin position="51"/>
        <end position="87"/>
    </location>
</feature>
<name>A0A067M3W4_BOTB1</name>
<feature type="non-terminal residue" evidence="2">
    <location>
        <position position="1"/>
    </location>
</feature>
<protein>
    <submittedName>
        <fullName evidence="2">Uncharacterized protein</fullName>
    </submittedName>
</protein>
<reference evidence="3" key="1">
    <citation type="journal article" date="2014" name="Proc. Natl. Acad. Sci. U.S.A.">
        <title>Extensive sampling of basidiomycete genomes demonstrates inadequacy of the white-rot/brown-rot paradigm for wood decay fungi.</title>
        <authorList>
            <person name="Riley R."/>
            <person name="Salamov A.A."/>
            <person name="Brown D.W."/>
            <person name="Nagy L.G."/>
            <person name="Floudas D."/>
            <person name="Held B.W."/>
            <person name="Levasseur A."/>
            <person name="Lombard V."/>
            <person name="Morin E."/>
            <person name="Otillar R."/>
            <person name="Lindquist E.A."/>
            <person name="Sun H."/>
            <person name="LaButti K.M."/>
            <person name="Schmutz J."/>
            <person name="Jabbour D."/>
            <person name="Luo H."/>
            <person name="Baker S.E."/>
            <person name="Pisabarro A.G."/>
            <person name="Walton J.D."/>
            <person name="Blanchette R.A."/>
            <person name="Henrissat B."/>
            <person name="Martin F."/>
            <person name="Cullen D."/>
            <person name="Hibbett D.S."/>
            <person name="Grigoriev I.V."/>
        </authorList>
    </citation>
    <scope>NUCLEOTIDE SEQUENCE [LARGE SCALE GENOMIC DNA]</scope>
    <source>
        <strain evidence="3">FD-172 SS1</strain>
    </source>
</reference>
<dbReference type="AlphaFoldDB" id="A0A067M3W4"/>
<gene>
    <name evidence="2" type="ORF">BOTBODRAFT_68696</name>
</gene>
<dbReference type="Proteomes" id="UP000027195">
    <property type="component" value="Unassembled WGS sequence"/>
</dbReference>
<proteinExistence type="predicted"/>
<feature type="compositionally biased region" description="Polar residues" evidence="1">
    <location>
        <begin position="1"/>
        <end position="12"/>
    </location>
</feature>
<feature type="region of interest" description="Disordered" evidence="1">
    <location>
        <begin position="1"/>
        <end position="35"/>
    </location>
</feature>
<feature type="compositionally biased region" description="Polar residues" evidence="1">
    <location>
        <begin position="59"/>
        <end position="87"/>
    </location>
</feature>
<dbReference type="InParanoid" id="A0A067M3W4"/>
<organism evidence="2 3">
    <name type="scientific">Botryobasidium botryosum (strain FD-172 SS1)</name>
    <dbReference type="NCBI Taxonomy" id="930990"/>
    <lineage>
        <taxon>Eukaryota</taxon>
        <taxon>Fungi</taxon>
        <taxon>Dikarya</taxon>
        <taxon>Basidiomycota</taxon>
        <taxon>Agaricomycotina</taxon>
        <taxon>Agaricomycetes</taxon>
        <taxon>Cantharellales</taxon>
        <taxon>Botryobasidiaceae</taxon>
        <taxon>Botryobasidium</taxon>
    </lineage>
</organism>
<sequence length="87" mass="9992">RDHSVTFTPNSRKTSEHTQHHESKPPRADHTNTHEHRLQIVSLFITTITPKRTSKRTTNEQATKITVTPARSQVPTTDRRTPISTRT</sequence>
<evidence type="ECO:0000313" key="3">
    <source>
        <dbReference type="Proteomes" id="UP000027195"/>
    </source>
</evidence>